<gene>
    <name evidence="1" type="ORF">H6X83_13665</name>
</gene>
<protein>
    <submittedName>
        <fullName evidence="1">Uncharacterized protein</fullName>
    </submittedName>
</protein>
<dbReference type="AlphaFoldDB" id="A0A7G9WGX5"/>
<evidence type="ECO:0000313" key="2">
    <source>
        <dbReference type="Proteomes" id="UP000516046"/>
    </source>
</evidence>
<accession>A0A7G9WGX5</accession>
<dbReference type="Proteomes" id="UP000516046">
    <property type="component" value="Chromosome"/>
</dbReference>
<name>A0A7G9WGX5_9FIRM</name>
<keyword evidence="2" id="KW-1185">Reference proteome</keyword>
<dbReference type="EMBL" id="CP060696">
    <property type="protein sequence ID" value="QNO17937.1"/>
    <property type="molecule type" value="Genomic_DNA"/>
</dbReference>
<dbReference type="KEGG" id="caml:H6X83_13665"/>
<sequence>MWILNKFLRAERKKATAQVGSVAANGEVQAQTLYNSVKQCGPWGVQWRAPQGAQAVLMKTDSGEICVGTVCGTDALQPGELKLVSQGGAEVYLKASGEVVINGQVFPAVKQED</sequence>
<proteinExistence type="predicted"/>
<dbReference type="RefSeq" id="WP_212507002.1">
    <property type="nucleotide sequence ID" value="NZ_CP060696.1"/>
</dbReference>
<evidence type="ECO:0000313" key="1">
    <source>
        <dbReference type="EMBL" id="QNO17937.1"/>
    </source>
</evidence>
<organism evidence="1 2">
    <name type="scientific">Caproicibacterium amylolyticum</name>
    <dbReference type="NCBI Taxonomy" id="2766537"/>
    <lineage>
        <taxon>Bacteria</taxon>
        <taxon>Bacillati</taxon>
        <taxon>Bacillota</taxon>
        <taxon>Clostridia</taxon>
        <taxon>Eubacteriales</taxon>
        <taxon>Oscillospiraceae</taxon>
        <taxon>Caproicibacterium</taxon>
    </lineage>
</organism>
<reference evidence="1 2" key="1">
    <citation type="submission" date="2020-08" db="EMBL/GenBank/DDBJ databases">
        <authorList>
            <person name="Ren C."/>
            <person name="Gu Y."/>
            <person name="Xu Y."/>
        </authorList>
    </citation>
    <scope>NUCLEOTIDE SEQUENCE [LARGE SCALE GENOMIC DNA]</scope>
    <source>
        <strain evidence="1 2">LBM18003</strain>
    </source>
</reference>